<protein>
    <submittedName>
        <fullName evidence="2">Uncharacterized protein</fullName>
    </submittedName>
</protein>
<dbReference type="EMBL" id="JAME01000011">
    <property type="protein sequence ID" value="ETX29293.1"/>
    <property type="molecule type" value="Genomic_DNA"/>
</dbReference>
<dbReference type="RefSeq" id="WP_244437534.1">
    <property type="nucleotide sequence ID" value="NZ_JAME01000011.1"/>
</dbReference>
<gene>
    <name evidence="2" type="ORF">RISW2_02170</name>
</gene>
<evidence type="ECO:0000256" key="1">
    <source>
        <dbReference type="SAM" id="SignalP"/>
    </source>
</evidence>
<keyword evidence="1" id="KW-0732">Signal</keyword>
<feature type="chain" id="PRO_5004978657" evidence="1">
    <location>
        <begin position="22"/>
        <end position="125"/>
    </location>
</feature>
<keyword evidence="3" id="KW-1185">Reference proteome</keyword>
<evidence type="ECO:0000313" key="3">
    <source>
        <dbReference type="Proteomes" id="UP000023430"/>
    </source>
</evidence>
<proteinExistence type="predicted"/>
<name>X7F991_9RHOB</name>
<accession>X7F991</accession>
<organism evidence="2 3">
    <name type="scientific">Roseivivax isoporae LMG 25204</name>
    <dbReference type="NCBI Taxonomy" id="1449351"/>
    <lineage>
        <taxon>Bacteria</taxon>
        <taxon>Pseudomonadati</taxon>
        <taxon>Pseudomonadota</taxon>
        <taxon>Alphaproteobacteria</taxon>
        <taxon>Rhodobacterales</taxon>
        <taxon>Roseobacteraceae</taxon>
        <taxon>Roseivivax</taxon>
    </lineage>
</organism>
<comment type="caution">
    <text evidence="2">The sequence shown here is derived from an EMBL/GenBank/DDBJ whole genome shotgun (WGS) entry which is preliminary data.</text>
</comment>
<dbReference type="eggNOG" id="ENOG50337WA">
    <property type="taxonomic scope" value="Bacteria"/>
</dbReference>
<sequence>MTRIPAILGAAAALCLGAGLSAVLPDRAGAQSCSEIRFARGASSGEVSGRVAEGEALCYSFGTGSGQTARLQLFGSRNTCFAVLGVVDCQEDFSFRTQAGTYEVYVAPLFRTATYETFTLRLTIN</sequence>
<evidence type="ECO:0000313" key="2">
    <source>
        <dbReference type="EMBL" id="ETX29293.1"/>
    </source>
</evidence>
<dbReference type="Proteomes" id="UP000023430">
    <property type="component" value="Unassembled WGS sequence"/>
</dbReference>
<reference evidence="2 3" key="1">
    <citation type="submission" date="2014-01" db="EMBL/GenBank/DDBJ databases">
        <title>Roseivivax isoporae LMG 25204 Genome Sequencing.</title>
        <authorList>
            <person name="Lai Q."/>
            <person name="Li G."/>
            <person name="Shao Z."/>
        </authorList>
    </citation>
    <scope>NUCLEOTIDE SEQUENCE [LARGE SCALE GENOMIC DNA]</scope>
    <source>
        <strain evidence="2 3">LMG 25204</strain>
    </source>
</reference>
<dbReference type="AlphaFoldDB" id="X7F991"/>
<feature type="signal peptide" evidence="1">
    <location>
        <begin position="1"/>
        <end position="21"/>
    </location>
</feature>
<dbReference type="Gene3D" id="2.60.120.380">
    <property type="match status" value="1"/>
</dbReference>